<name>A0A420EMB3_9SPHN</name>
<reference evidence="1 2" key="1">
    <citation type="submission" date="2018-09" db="EMBL/GenBank/DDBJ databases">
        <title>Altererythrobacter spongiae sp. nov., isolated from a marine sponge.</title>
        <authorList>
            <person name="Zhuang L."/>
            <person name="Luo L."/>
        </authorList>
    </citation>
    <scope>NUCLEOTIDE SEQUENCE [LARGE SCALE GENOMIC DNA]</scope>
    <source>
        <strain evidence="1 2">HN-Y73</strain>
    </source>
</reference>
<proteinExistence type="predicted"/>
<keyword evidence="2" id="KW-1185">Reference proteome</keyword>
<protein>
    <submittedName>
        <fullName evidence="1">Uncharacterized protein</fullName>
    </submittedName>
</protein>
<sequence>MKLDLLWNALFVRCQAISIHCVWRVEIAADDFELAATAIGFFGKPPVWSNDGWRKAVATMKDVSCAGQTDDKPC</sequence>
<comment type="caution">
    <text evidence="1">The sequence shown here is derived from an EMBL/GenBank/DDBJ whole genome shotgun (WGS) entry which is preliminary data.</text>
</comment>
<dbReference type="EMBL" id="RAPF01000003">
    <property type="protein sequence ID" value="RKF21756.1"/>
    <property type="molecule type" value="Genomic_DNA"/>
</dbReference>
<organism evidence="1 2">
    <name type="scientific">Altericroceibacterium spongiae</name>
    <dbReference type="NCBI Taxonomy" id="2320269"/>
    <lineage>
        <taxon>Bacteria</taxon>
        <taxon>Pseudomonadati</taxon>
        <taxon>Pseudomonadota</taxon>
        <taxon>Alphaproteobacteria</taxon>
        <taxon>Sphingomonadales</taxon>
        <taxon>Erythrobacteraceae</taxon>
        <taxon>Altericroceibacterium</taxon>
    </lineage>
</organism>
<gene>
    <name evidence="1" type="ORF">D6851_06945</name>
</gene>
<accession>A0A420EMB3</accession>
<evidence type="ECO:0000313" key="2">
    <source>
        <dbReference type="Proteomes" id="UP000284395"/>
    </source>
</evidence>
<dbReference type="Proteomes" id="UP000284395">
    <property type="component" value="Unassembled WGS sequence"/>
</dbReference>
<dbReference type="AlphaFoldDB" id="A0A420EMB3"/>
<evidence type="ECO:0000313" key="1">
    <source>
        <dbReference type="EMBL" id="RKF21756.1"/>
    </source>
</evidence>